<proteinExistence type="predicted"/>
<evidence type="ECO:0000259" key="5">
    <source>
        <dbReference type="PROSITE" id="PS50011"/>
    </source>
</evidence>
<keyword evidence="2" id="KW-0547">Nucleotide-binding</keyword>
<dbReference type="FunFam" id="1.10.510.10:FF:000298">
    <property type="entry name" value="Adenine nucleotide alpha hydrolase-like domain kinase"/>
    <property type="match status" value="1"/>
</dbReference>
<organism evidence="6 7">
    <name type="scientific">Handroanthus impetiginosus</name>
    <dbReference type="NCBI Taxonomy" id="429701"/>
    <lineage>
        <taxon>Eukaryota</taxon>
        <taxon>Viridiplantae</taxon>
        <taxon>Streptophyta</taxon>
        <taxon>Embryophyta</taxon>
        <taxon>Tracheophyta</taxon>
        <taxon>Spermatophyta</taxon>
        <taxon>Magnoliopsida</taxon>
        <taxon>eudicotyledons</taxon>
        <taxon>Gunneridae</taxon>
        <taxon>Pentapetalae</taxon>
        <taxon>asterids</taxon>
        <taxon>lamiids</taxon>
        <taxon>Lamiales</taxon>
        <taxon>Bignoniaceae</taxon>
        <taxon>Crescentiina</taxon>
        <taxon>Tabebuia alliance</taxon>
        <taxon>Handroanthus</taxon>
    </lineage>
</organism>
<dbReference type="PROSITE" id="PS00109">
    <property type="entry name" value="PROTEIN_KINASE_TYR"/>
    <property type="match status" value="1"/>
</dbReference>
<dbReference type="GO" id="GO:0004674">
    <property type="term" value="F:protein serine/threonine kinase activity"/>
    <property type="evidence" value="ECO:0007669"/>
    <property type="project" value="UniProtKB-KW"/>
</dbReference>
<dbReference type="CDD" id="cd00293">
    <property type="entry name" value="USP-like"/>
    <property type="match status" value="1"/>
</dbReference>
<feature type="region of interest" description="Disordered" evidence="4">
    <location>
        <begin position="270"/>
        <end position="290"/>
    </location>
</feature>
<dbReference type="FunFam" id="3.30.200.20:FF:000162">
    <property type="entry name" value="Adenine nucleotide alpha hydrolase-like domain kinase"/>
    <property type="match status" value="1"/>
</dbReference>
<feature type="compositionally biased region" description="Polar residues" evidence="4">
    <location>
        <begin position="205"/>
        <end position="231"/>
    </location>
</feature>
<dbReference type="SUPFAM" id="SSF56112">
    <property type="entry name" value="Protein kinase-like (PK-like)"/>
    <property type="match status" value="1"/>
</dbReference>
<evidence type="ECO:0000313" key="6">
    <source>
        <dbReference type="EMBL" id="PIN04500.1"/>
    </source>
</evidence>
<dbReference type="Pfam" id="PF07714">
    <property type="entry name" value="PK_Tyr_Ser-Thr"/>
    <property type="match status" value="1"/>
</dbReference>
<dbReference type="STRING" id="429701.A0A2G9GHK5"/>
<feature type="compositionally biased region" description="Acidic residues" evidence="4">
    <location>
        <begin position="274"/>
        <end position="286"/>
    </location>
</feature>
<evidence type="ECO:0000256" key="3">
    <source>
        <dbReference type="ARBA" id="ARBA00022840"/>
    </source>
</evidence>
<dbReference type="Gene3D" id="3.30.200.20">
    <property type="entry name" value="Phosphorylase Kinase, domain 1"/>
    <property type="match status" value="1"/>
</dbReference>
<keyword evidence="6" id="KW-0418">Kinase</keyword>
<accession>A0A2G9GHK5</accession>
<dbReference type="PANTHER" id="PTHR47989:SF14">
    <property type="entry name" value="INACTIVE PROTEIN KINASE SELMODRAFT_444075"/>
    <property type="match status" value="1"/>
</dbReference>
<comment type="caution">
    <text evidence="6">The sequence shown here is derived from an EMBL/GenBank/DDBJ whole genome shotgun (WGS) entry which is preliminary data.</text>
</comment>
<name>A0A2G9GHK5_9LAMI</name>
<dbReference type="EMBL" id="NKXS01005122">
    <property type="protein sequence ID" value="PIN04500.1"/>
    <property type="molecule type" value="Genomic_DNA"/>
</dbReference>
<dbReference type="PANTHER" id="PTHR47989">
    <property type="entry name" value="OS01G0750732 PROTEIN"/>
    <property type="match status" value="1"/>
</dbReference>
<dbReference type="Gene3D" id="1.10.510.10">
    <property type="entry name" value="Transferase(Phosphotransferase) domain 1"/>
    <property type="match status" value="1"/>
</dbReference>
<dbReference type="Proteomes" id="UP000231279">
    <property type="component" value="Unassembled WGS sequence"/>
</dbReference>
<keyword evidence="1 6" id="KW-0723">Serine/threonine-protein kinase</keyword>
<gene>
    <name evidence="6" type="ORF">CDL12_22963</name>
</gene>
<keyword evidence="3" id="KW-0067">ATP-binding</keyword>
<evidence type="ECO:0000256" key="1">
    <source>
        <dbReference type="ARBA" id="ARBA00022527"/>
    </source>
</evidence>
<feature type="domain" description="Protein kinase" evidence="5">
    <location>
        <begin position="407"/>
        <end position="683"/>
    </location>
</feature>
<dbReference type="GO" id="GO:0005524">
    <property type="term" value="F:ATP binding"/>
    <property type="evidence" value="ECO:0007669"/>
    <property type="project" value="UniProtKB-KW"/>
</dbReference>
<dbReference type="FunFam" id="3.40.50.620:FF:000211">
    <property type="entry name" value="Dual-specific kinase DSK1-like"/>
    <property type="match status" value="1"/>
</dbReference>
<evidence type="ECO:0000313" key="7">
    <source>
        <dbReference type="Proteomes" id="UP000231279"/>
    </source>
</evidence>
<dbReference type="CDD" id="cd14066">
    <property type="entry name" value="STKc_IRAK"/>
    <property type="match status" value="1"/>
</dbReference>
<evidence type="ECO:0000256" key="2">
    <source>
        <dbReference type="ARBA" id="ARBA00022741"/>
    </source>
</evidence>
<dbReference type="InterPro" id="IPR008266">
    <property type="entry name" value="Tyr_kinase_AS"/>
</dbReference>
<keyword evidence="7" id="KW-1185">Reference proteome</keyword>
<dbReference type="InterPro" id="IPR001245">
    <property type="entry name" value="Ser-Thr/Tyr_kinase_cat_dom"/>
</dbReference>
<evidence type="ECO:0000256" key="4">
    <source>
        <dbReference type="SAM" id="MobiDB-lite"/>
    </source>
</evidence>
<dbReference type="EC" id="2.7.11.1" evidence="6"/>
<protein>
    <submittedName>
        <fullName evidence="6">Serine/threonine protein kinase</fullName>
        <ecNumber evidence="6">2.7.11.1</ecNumber>
    </submittedName>
</protein>
<dbReference type="PROSITE" id="PS50011">
    <property type="entry name" value="PROTEIN_KINASE_DOM"/>
    <property type="match status" value="1"/>
</dbReference>
<feature type="compositionally biased region" description="Basic and acidic residues" evidence="4">
    <location>
        <begin position="195"/>
        <end position="204"/>
    </location>
</feature>
<dbReference type="Gene3D" id="3.40.50.620">
    <property type="entry name" value="HUPs"/>
    <property type="match status" value="1"/>
</dbReference>
<dbReference type="OrthoDB" id="1857192at2759"/>
<keyword evidence="6" id="KW-0808">Transferase</keyword>
<dbReference type="InterPro" id="IPR011009">
    <property type="entry name" value="Kinase-like_dom_sf"/>
</dbReference>
<feature type="region of interest" description="Disordered" evidence="4">
    <location>
        <begin position="184"/>
        <end position="240"/>
    </location>
</feature>
<dbReference type="AlphaFoldDB" id="A0A2G9GHK5"/>
<dbReference type="InterPro" id="IPR014729">
    <property type="entry name" value="Rossmann-like_a/b/a_fold"/>
</dbReference>
<sequence>MSKELKKGGNQDKGSCDVAEKVVVAVKASKEIPKTALVWALTHVVQPGDCITLLVVVSSHTSGRKFWGFPRFAGDCASGHRRSHSGSSAEQKSDITDYCSQMILQLHDVYDPNKINVKIKILSGTPCGSVAAEAKKNQASWVVLDKQLKHEEKRCMEELQCNIVVMKRSQPKVLRLNLVGSTVKEREATNSSDDPSSKKQESKVDSLNSTRGPLVTPSSSPETFTATEAGNSSVSSSDPGTSPFFITKSPFFITKPKDTLKKEDLLALTKQDRDVDESSSDTDDESLSSSSSLRFQPWMARIISSRCQSLEHLGETSGILHTCSPSSGNKALLEKLSRLDEDAAYGSPSYRLNLDFSGSLREAISLSRTAPPGPPPLCSICQHKAPVFGKPPRWFSYAELELATGGFSQANFLAEGGYGSVHRGVLPDGQAIAVKQHKLASSQGDQEFCSEVEVLSCAQHRNVVMLIGFCIEDGRRLLVYEYICNGSLDSHLYGRQRDTLSWTARQKIAVGAARGLRYLHEECRVGCIVHRDMRPNNILITHDFEPLVGDFGLARWQPDGETGVETRVIGTFGYLAPEYAQSGQITEKADVYSFGVVLVELVTGRKAVDLNRPKGQQCLTEWARPLLEAYAVDELVDPRLQSNYAEDEVYCMLHAASLCICRDPQARPRMSQVLRILEGDPMDSSQLSTPRIIDVGSQSGRIWSDHHRQHDYSGSLLNESSRRLSSKLSLNSKSNFMEKDNGRTSYEDNL</sequence>
<reference evidence="7" key="1">
    <citation type="journal article" date="2018" name="Gigascience">
        <title>Genome assembly of the Pink Ipe (Handroanthus impetiginosus, Bignoniaceae), a highly valued, ecologically keystone Neotropical timber forest tree.</title>
        <authorList>
            <person name="Silva-Junior O.B."/>
            <person name="Grattapaglia D."/>
            <person name="Novaes E."/>
            <person name="Collevatti R.G."/>
        </authorList>
    </citation>
    <scope>NUCLEOTIDE SEQUENCE [LARGE SCALE GENOMIC DNA]</scope>
    <source>
        <strain evidence="7">cv. UFG-1</strain>
    </source>
</reference>
<dbReference type="InterPro" id="IPR000719">
    <property type="entry name" value="Prot_kinase_dom"/>
</dbReference>